<feature type="domain" description="Transcription regulator PadR N-terminal" evidence="1">
    <location>
        <begin position="8"/>
        <end position="83"/>
    </location>
</feature>
<dbReference type="InterPro" id="IPR036390">
    <property type="entry name" value="WH_DNA-bd_sf"/>
</dbReference>
<dbReference type="EMBL" id="CP090978">
    <property type="protein sequence ID" value="UJF33397.1"/>
    <property type="molecule type" value="Genomic_DNA"/>
</dbReference>
<evidence type="ECO:0000313" key="3">
    <source>
        <dbReference type="Proteomes" id="UP001649230"/>
    </source>
</evidence>
<accession>A0ABY3SH99</accession>
<dbReference type="Proteomes" id="UP001649230">
    <property type="component" value="Chromosome"/>
</dbReference>
<organism evidence="2 3">
    <name type="scientific">Paenibacillus hexagrammi</name>
    <dbReference type="NCBI Taxonomy" id="2908839"/>
    <lineage>
        <taxon>Bacteria</taxon>
        <taxon>Bacillati</taxon>
        <taxon>Bacillota</taxon>
        <taxon>Bacilli</taxon>
        <taxon>Bacillales</taxon>
        <taxon>Paenibacillaceae</taxon>
        <taxon>Paenibacillus</taxon>
    </lineage>
</organism>
<dbReference type="RefSeq" id="WP_235119759.1">
    <property type="nucleotide sequence ID" value="NZ_CP090978.1"/>
</dbReference>
<keyword evidence="3" id="KW-1185">Reference proteome</keyword>
<sequence length="112" mass="13067">MNTIQYVMLSLLAREPLSGYDIKQQMNGRISPFYKINNNQLYPVLAKLETEGLVELHAHERESYRPAKKIYKITDAGLEKLKEWVVEPSEPESFQMEFLLKQYSSWLVDLGS</sequence>
<dbReference type="InterPro" id="IPR005149">
    <property type="entry name" value="Tscrpt_reg_PadR_N"/>
</dbReference>
<dbReference type="InterPro" id="IPR036388">
    <property type="entry name" value="WH-like_DNA-bd_sf"/>
</dbReference>
<dbReference type="SUPFAM" id="SSF46785">
    <property type="entry name" value="Winged helix' DNA-binding domain"/>
    <property type="match status" value="1"/>
</dbReference>
<dbReference type="PANTHER" id="PTHR43252:SF6">
    <property type="entry name" value="NEGATIVE TRANSCRIPTION REGULATOR PADR"/>
    <property type="match status" value="1"/>
</dbReference>
<reference evidence="2 3" key="1">
    <citation type="journal article" date="2024" name="Int. J. Syst. Evol. Microbiol.">
        <title>Paenibacillus hexagrammi sp. nov., a novel bacterium isolated from the gut content of Hexagrammos agrammus.</title>
        <authorList>
            <person name="Jung H.K."/>
            <person name="Kim D.G."/>
            <person name="Zin H."/>
            <person name="Park J."/>
            <person name="Jung H."/>
            <person name="Kim Y.O."/>
            <person name="Kong H.J."/>
            <person name="Kim J.W."/>
            <person name="Kim Y.S."/>
        </authorList>
    </citation>
    <scope>NUCLEOTIDE SEQUENCE [LARGE SCALE GENOMIC DNA]</scope>
    <source>
        <strain evidence="2 3">YPD9-1</strain>
    </source>
</reference>
<dbReference type="PANTHER" id="PTHR43252">
    <property type="entry name" value="TRANSCRIPTIONAL REGULATOR YQJI"/>
    <property type="match status" value="1"/>
</dbReference>
<evidence type="ECO:0000313" key="2">
    <source>
        <dbReference type="EMBL" id="UJF33397.1"/>
    </source>
</evidence>
<name>A0ABY3SH99_9BACL</name>
<proteinExistence type="predicted"/>
<dbReference type="Gene3D" id="1.10.10.10">
    <property type="entry name" value="Winged helix-like DNA-binding domain superfamily/Winged helix DNA-binding domain"/>
    <property type="match status" value="1"/>
</dbReference>
<protein>
    <submittedName>
        <fullName evidence="2">PadR family transcriptional regulator</fullName>
    </submittedName>
</protein>
<dbReference type="Pfam" id="PF03551">
    <property type="entry name" value="PadR"/>
    <property type="match status" value="1"/>
</dbReference>
<evidence type="ECO:0000259" key="1">
    <source>
        <dbReference type="Pfam" id="PF03551"/>
    </source>
</evidence>
<gene>
    <name evidence="2" type="ORF">L0M14_28470</name>
</gene>